<proteinExistence type="predicted"/>
<evidence type="ECO:0000313" key="2">
    <source>
        <dbReference type="EMBL" id="MCY1083137.1"/>
    </source>
</evidence>
<feature type="chain" id="PRO_5046742850" evidence="1">
    <location>
        <begin position="23"/>
        <end position="158"/>
    </location>
</feature>
<dbReference type="EMBL" id="JAPNKA010000001">
    <property type="protein sequence ID" value="MCY1083137.1"/>
    <property type="molecule type" value="Genomic_DNA"/>
</dbReference>
<protein>
    <submittedName>
        <fullName evidence="2">Flagellar hook-length control protein</fullName>
    </submittedName>
</protein>
<keyword evidence="1" id="KW-0732">Signal</keyword>
<keyword evidence="3" id="KW-1185">Reference proteome</keyword>
<organism evidence="2 3">
    <name type="scientific">Archangium lansingense</name>
    <dbReference type="NCBI Taxonomy" id="2995310"/>
    <lineage>
        <taxon>Bacteria</taxon>
        <taxon>Pseudomonadati</taxon>
        <taxon>Myxococcota</taxon>
        <taxon>Myxococcia</taxon>
        <taxon>Myxococcales</taxon>
        <taxon>Cystobacterineae</taxon>
        <taxon>Archangiaceae</taxon>
        <taxon>Archangium</taxon>
    </lineage>
</organism>
<evidence type="ECO:0000256" key="1">
    <source>
        <dbReference type="SAM" id="SignalP"/>
    </source>
</evidence>
<name>A0ABT4AQR9_9BACT</name>
<dbReference type="Proteomes" id="UP001207654">
    <property type="component" value="Unassembled WGS sequence"/>
</dbReference>
<feature type="signal peptide" evidence="1">
    <location>
        <begin position="1"/>
        <end position="22"/>
    </location>
</feature>
<gene>
    <name evidence="2" type="ORF">OV287_52750</name>
</gene>
<sequence length="158" mass="16892">MDRRILLGTQLLLLAVAPAAWATGGKGMTWAKGRHVTGVDELGCGSCNAYVGDTACTAALPILCIQKDGAPRPSYYTPSSSSYEWAAGNLATTLPVTGTLLTSLAAANQMCTTFFGAGWRMAEFHDGWGWGMSAFGNVRSDTRFWVHINDQPANCWNP</sequence>
<accession>A0ABT4AQR9</accession>
<evidence type="ECO:0000313" key="3">
    <source>
        <dbReference type="Proteomes" id="UP001207654"/>
    </source>
</evidence>
<keyword evidence="2" id="KW-0966">Cell projection</keyword>
<comment type="caution">
    <text evidence="2">The sequence shown here is derived from an EMBL/GenBank/DDBJ whole genome shotgun (WGS) entry which is preliminary data.</text>
</comment>
<keyword evidence="2" id="KW-0969">Cilium</keyword>
<keyword evidence="2" id="KW-0282">Flagellum</keyword>
<dbReference type="RefSeq" id="WP_267541680.1">
    <property type="nucleotide sequence ID" value="NZ_JAPNKA010000001.1"/>
</dbReference>
<reference evidence="2 3" key="1">
    <citation type="submission" date="2022-11" db="EMBL/GenBank/DDBJ databases">
        <title>Minimal conservation of predation-associated metabolite biosynthetic gene clusters underscores biosynthetic potential of Myxococcota including descriptions for ten novel species: Archangium lansinium sp. nov., Myxococcus landrumus sp. nov., Nannocystis bai.</title>
        <authorList>
            <person name="Ahearne A."/>
            <person name="Stevens C."/>
            <person name="Phillips K."/>
        </authorList>
    </citation>
    <scope>NUCLEOTIDE SEQUENCE [LARGE SCALE GENOMIC DNA]</scope>
    <source>
        <strain evidence="2 3">MIWBW</strain>
    </source>
</reference>